<name>A0ABD3BRD0_9LAMI</name>
<dbReference type="Pfam" id="PF13960">
    <property type="entry name" value="DUF4218"/>
    <property type="match status" value="1"/>
</dbReference>
<evidence type="ECO:0000256" key="1">
    <source>
        <dbReference type="SAM" id="MobiDB-lite"/>
    </source>
</evidence>
<protein>
    <recommendedName>
        <fullName evidence="6">DUF4218 domain-containing protein</fullName>
    </recommendedName>
</protein>
<feature type="domain" description="DUF4218" evidence="3">
    <location>
        <begin position="1"/>
        <end position="91"/>
    </location>
</feature>
<dbReference type="PANTHER" id="PTHR48258">
    <property type="entry name" value="DUF4218 DOMAIN-CONTAINING PROTEIN-RELATED"/>
    <property type="match status" value="1"/>
</dbReference>
<dbReference type="InterPro" id="IPR025312">
    <property type="entry name" value="DUF4216"/>
</dbReference>
<sequence length="377" mass="43019">MCKLEKIYPPAFFDIMVHLSIHLPDEGLVALFNLGGCIPLNVFLCGLKQSVRNKARPEGSIAEAYIAKECLTFCSMYLKGIETRFNRDDRNNDIEFNDIEPFLKQHKEELVAAGCVNIEKQHKEQFPTWFKTEMIRVYNADPSARNESLYSLACAPNRCIKRFAGCIVNGVRFLTRERDSRRKTQNSGIVVDANHGDEMMSFYGVLDDIIQLDYIRGLQKEGNIVSVRVDGKWYEEDSYILADQARQVFYINDPKLGKNWRVVIPVSHRHVYDVSEMADQNIDADDVLAVENGVYQENDTNDPLEVGLGEIELLRRNDLDQDDIDDTIIQVGPQMVDARNLDDIDELDDTMVDYYSTDEASEKSHGSDYDIDSDDAS</sequence>
<dbReference type="AlphaFoldDB" id="A0ABD3BRD0"/>
<comment type="caution">
    <text evidence="4">The sequence shown here is derived from an EMBL/GenBank/DDBJ whole genome shotgun (WGS) entry which is preliminary data.</text>
</comment>
<gene>
    <name evidence="4" type="ORF">CASFOL_036617</name>
</gene>
<evidence type="ECO:0000313" key="5">
    <source>
        <dbReference type="Proteomes" id="UP001632038"/>
    </source>
</evidence>
<keyword evidence="5" id="KW-1185">Reference proteome</keyword>
<dbReference type="Proteomes" id="UP001632038">
    <property type="component" value="Unassembled WGS sequence"/>
</dbReference>
<dbReference type="InterPro" id="IPR025452">
    <property type="entry name" value="DUF4218"/>
</dbReference>
<evidence type="ECO:0000313" key="4">
    <source>
        <dbReference type="EMBL" id="KAL3619556.1"/>
    </source>
</evidence>
<feature type="region of interest" description="Disordered" evidence="1">
    <location>
        <begin position="356"/>
        <end position="377"/>
    </location>
</feature>
<dbReference type="EMBL" id="JAVIJP010000067">
    <property type="protein sequence ID" value="KAL3619556.1"/>
    <property type="molecule type" value="Genomic_DNA"/>
</dbReference>
<organism evidence="4 5">
    <name type="scientific">Castilleja foliolosa</name>
    <dbReference type="NCBI Taxonomy" id="1961234"/>
    <lineage>
        <taxon>Eukaryota</taxon>
        <taxon>Viridiplantae</taxon>
        <taxon>Streptophyta</taxon>
        <taxon>Embryophyta</taxon>
        <taxon>Tracheophyta</taxon>
        <taxon>Spermatophyta</taxon>
        <taxon>Magnoliopsida</taxon>
        <taxon>eudicotyledons</taxon>
        <taxon>Gunneridae</taxon>
        <taxon>Pentapetalae</taxon>
        <taxon>asterids</taxon>
        <taxon>lamiids</taxon>
        <taxon>Lamiales</taxon>
        <taxon>Orobanchaceae</taxon>
        <taxon>Pedicularideae</taxon>
        <taxon>Castillejinae</taxon>
        <taxon>Castilleja</taxon>
    </lineage>
</organism>
<evidence type="ECO:0000259" key="2">
    <source>
        <dbReference type="Pfam" id="PF13952"/>
    </source>
</evidence>
<dbReference type="Pfam" id="PF13952">
    <property type="entry name" value="DUF4216"/>
    <property type="match status" value="1"/>
</dbReference>
<dbReference type="PANTHER" id="PTHR48258:SF6">
    <property type="entry name" value="LEUCINE-RICH REPEAT DOMAIN, L DOMAIN-CONTAINING PROTEIN"/>
    <property type="match status" value="1"/>
</dbReference>
<evidence type="ECO:0000259" key="3">
    <source>
        <dbReference type="Pfam" id="PF13960"/>
    </source>
</evidence>
<evidence type="ECO:0008006" key="6">
    <source>
        <dbReference type="Google" id="ProtNLM"/>
    </source>
</evidence>
<reference evidence="5" key="1">
    <citation type="journal article" date="2024" name="IScience">
        <title>Strigolactones Initiate the Formation of Haustorium-like Structures in Castilleja.</title>
        <authorList>
            <person name="Buerger M."/>
            <person name="Peterson D."/>
            <person name="Chory J."/>
        </authorList>
    </citation>
    <scope>NUCLEOTIDE SEQUENCE [LARGE SCALE GENOMIC DNA]</scope>
</reference>
<proteinExistence type="predicted"/>
<accession>A0ABD3BRD0</accession>
<feature type="domain" description="DUF4216" evidence="2">
    <location>
        <begin position="220"/>
        <end position="263"/>
    </location>
</feature>